<dbReference type="RefSeq" id="WP_073540356.1">
    <property type="nucleotide sequence ID" value="NZ_CP018335.1"/>
</dbReference>
<dbReference type="Proteomes" id="UP000184604">
    <property type="component" value="Chromosome"/>
</dbReference>
<organism evidence="1 2">
    <name type="scientific">Clostridium kluyveri</name>
    <dbReference type="NCBI Taxonomy" id="1534"/>
    <lineage>
        <taxon>Bacteria</taxon>
        <taxon>Bacillati</taxon>
        <taxon>Bacillota</taxon>
        <taxon>Clostridia</taxon>
        <taxon>Eubacteriales</taxon>
        <taxon>Clostridiaceae</taxon>
        <taxon>Clostridium</taxon>
    </lineage>
</organism>
<gene>
    <name evidence="1" type="ORF">BS101_19825</name>
</gene>
<reference evidence="1 2" key="1">
    <citation type="submission" date="2016-12" db="EMBL/GenBank/DDBJ databases">
        <title>Complete genome sequence of Clostridium kluyveri JZZ isolated from the pit mud of a Chinese flavor liquor-making factory.</title>
        <authorList>
            <person name="Wang Y."/>
        </authorList>
    </citation>
    <scope>NUCLEOTIDE SEQUENCE [LARGE SCALE GENOMIC DNA]</scope>
    <source>
        <strain evidence="1 2">JZZ</strain>
    </source>
</reference>
<name>A0A1L5FCR6_CLOKL</name>
<dbReference type="EMBL" id="CP018335">
    <property type="protein sequence ID" value="APM40796.1"/>
    <property type="molecule type" value="Genomic_DNA"/>
</dbReference>
<sequence>MKSKKAILILTILCTLLIPVTAFAYSYSGIVLPSLSRNAVLADRYKTTNDAYFSHRVTSMGGTYKYVNVWLYCSALSRNLTPAATHRVGDPYYNVYYYDTSLGSTVHSLGVPVNLTIENASYTGVAVEASGSYDVR</sequence>
<dbReference type="AlphaFoldDB" id="A0A1L5FCR6"/>
<accession>A0A1L5FCR6</accession>
<proteinExistence type="predicted"/>
<evidence type="ECO:0000313" key="2">
    <source>
        <dbReference type="Proteomes" id="UP000184604"/>
    </source>
</evidence>
<evidence type="ECO:0000313" key="1">
    <source>
        <dbReference type="EMBL" id="APM40796.1"/>
    </source>
</evidence>
<protein>
    <submittedName>
        <fullName evidence="1">Uncharacterized protein</fullName>
    </submittedName>
</protein>